<reference evidence="1 2" key="1">
    <citation type="submission" date="2017-12" db="EMBL/GenBank/DDBJ databases">
        <title>Hemimetabolous genomes reveal molecular basis of termite eusociality.</title>
        <authorList>
            <person name="Harrison M.C."/>
            <person name="Jongepier E."/>
            <person name="Robertson H.M."/>
            <person name="Arning N."/>
            <person name="Bitard-Feildel T."/>
            <person name="Chao H."/>
            <person name="Childers C.P."/>
            <person name="Dinh H."/>
            <person name="Doddapaneni H."/>
            <person name="Dugan S."/>
            <person name="Gowin J."/>
            <person name="Greiner C."/>
            <person name="Han Y."/>
            <person name="Hu H."/>
            <person name="Hughes D.S.T."/>
            <person name="Huylmans A.-K."/>
            <person name="Kemena C."/>
            <person name="Kremer L.P.M."/>
            <person name="Lee S.L."/>
            <person name="Lopez-Ezquerra A."/>
            <person name="Mallet L."/>
            <person name="Monroy-Kuhn J.M."/>
            <person name="Moser A."/>
            <person name="Murali S.C."/>
            <person name="Muzny D.M."/>
            <person name="Otani S."/>
            <person name="Piulachs M.-D."/>
            <person name="Poelchau M."/>
            <person name="Qu J."/>
            <person name="Schaub F."/>
            <person name="Wada-Katsumata A."/>
            <person name="Worley K.C."/>
            <person name="Xie Q."/>
            <person name="Ylla G."/>
            <person name="Poulsen M."/>
            <person name="Gibbs R.A."/>
            <person name="Schal C."/>
            <person name="Richards S."/>
            <person name="Belles X."/>
            <person name="Korb J."/>
            <person name="Bornberg-Bauer E."/>
        </authorList>
    </citation>
    <scope>NUCLEOTIDE SEQUENCE [LARGE SCALE GENOMIC DNA]</scope>
    <source>
        <tissue evidence="1">Whole body</tissue>
    </source>
</reference>
<accession>A0A2J7QN34</accession>
<keyword evidence="2" id="KW-1185">Reference proteome</keyword>
<dbReference type="EMBL" id="NEVH01013201">
    <property type="protein sequence ID" value="PNF29996.1"/>
    <property type="molecule type" value="Genomic_DNA"/>
</dbReference>
<dbReference type="STRING" id="105785.A0A2J7QN34"/>
<evidence type="ECO:0008006" key="3">
    <source>
        <dbReference type="Google" id="ProtNLM"/>
    </source>
</evidence>
<sequence length="169" mass="20020">MFYNNLRDLVEVFLKRKEEEIRAGFQSSPRKSIRQASRQFYVPPITVHRVLHPICSLTQSCNKMEHPPHWGLDVRRSLSATFQDRWIGRRGPIRWPPRSPDLTPLNFFLWGYVKDRVFVPPVNELADLQAHIRETIATVPMGMLERTWQEIEYKVDILRSINDPHVEVY</sequence>
<gene>
    <name evidence="1" type="ORF">B7P43_G06954</name>
</gene>
<organism evidence="1 2">
    <name type="scientific">Cryptotermes secundus</name>
    <dbReference type="NCBI Taxonomy" id="105785"/>
    <lineage>
        <taxon>Eukaryota</taxon>
        <taxon>Metazoa</taxon>
        <taxon>Ecdysozoa</taxon>
        <taxon>Arthropoda</taxon>
        <taxon>Hexapoda</taxon>
        <taxon>Insecta</taxon>
        <taxon>Pterygota</taxon>
        <taxon>Neoptera</taxon>
        <taxon>Polyneoptera</taxon>
        <taxon>Dictyoptera</taxon>
        <taxon>Blattodea</taxon>
        <taxon>Blattoidea</taxon>
        <taxon>Termitoidae</taxon>
        <taxon>Kalotermitidae</taxon>
        <taxon>Cryptotermitinae</taxon>
        <taxon>Cryptotermes</taxon>
    </lineage>
</organism>
<proteinExistence type="predicted"/>
<evidence type="ECO:0000313" key="1">
    <source>
        <dbReference type="EMBL" id="PNF29996.1"/>
    </source>
</evidence>
<dbReference type="PANTHER" id="PTHR47326:SF1">
    <property type="entry name" value="HTH PSQ-TYPE DOMAIN-CONTAINING PROTEIN"/>
    <property type="match status" value="1"/>
</dbReference>
<comment type="caution">
    <text evidence="1">The sequence shown here is derived from an EMBL/GenBank/DDBJ whole genome shotgun (WGS) entry which is preliminary data.</text>
</comment>
<dbReference type="InterPro" id="IPR036397">
    <property type="entry name" value="RNaseH_sf"/>
</dbReference>
<name>A0A2J7QN34_9NEOP</name>
<dbReference type="Proteomes" id="UP000235965">
    <property type="component" value="Unassembled WGS sequence"/>
</dbReference>
<dbReference type="PANTHER" id="PTHR47326">
    <property type="entry name" value="TRANSPOSABLE ELEMENT TC3 TRANSPOSASE-LIKE PROTEIN"/>
    <property type="match status" value="1"/>
</dbReference>
<dbReference type="AlphaFoldDB" id="A0A2J7QN34"/>
<dbReference type="OrthoDB" id="7912552at2759"/>
<dbReference type="InParanoid" id="A0A2J7QN34"/>
<protein>
    <recommendedName>
        <fullName evidence="3">Tc1-like transposase DDE domain-containing protein</fullName>
    </recommendedName>
</protein>
<dbReference type="GO" id="GO:0003676">
    <property type="term" value="F:nucleic acid binding"/>
    <property type="evidence" value="ECO:0007669"/>
    <property type="project" value="InterPro"/>
</dbReference>
<dbReference type="Gene3D" id="3.30.420.10">
    <property type="entry name" value="Ribonuclease H-like superfamily/Ribonuclease H"/>
    <property type="match status" value="1"/>
</dbReference>
<evidence type="ECO:0000313" key="2">
    <source>
        <dbReference type="Proteomes" id="UP000235965"/>
    </source>
</evidence>